<feature type="signal peptide" evidence="5">
    <location>
        <begin position="1"/>
        <end position="24"/>
    </location>
</feature>
<feature type="binding site" evidence="3">
    <location>
        <position position="120"/>
    </location>
    <ligand>
        <name>FAD</name>
        <dbReference type="ChEBI" id="CHEBI:57692"/>
    </ligand>
</feature>
<evidence type="ECO:0000259" key="6">
    <source>
        <dbReference type="PROSITE" id="PS00624"/>
    </source>
</evidence>
<keyword evidence="3" id="KW-0274">FAD</keyword>
<name>A0A9D4U4U7_ADICA</name>
<dbReference type="InterPro" id="IPR036188">
    <property type="entry name" value="FAD/NAD-bd_sf"/>
</dbReference>
<dbReference type="SUPFAM" id="SSF54373">
    <property type="entry name" value="FAD-linked reductases, C-terminal domain"/>
    <property type="match status" value="1"/>
</dbReference>
<dbReference type="Pfam" id="PF05199">
    <property type="entry name" value="GMC_oxred_C"/>
    <property type="match status" value="1"/>
</dbReference>
<dbReference type="InterPro" id="IPR051871">
    <property type="entry name" value="GMC_Oxidoreductase-Related"/>
</dbReference>
<proteinExistence type="inferred from homology"/>
<dbReference type="Proteomes" id="UP000886520">
    <property type="component" value="Chromosome 24"/>
</dbReference>
<evidence type="ECO:0000256" key="1">
    <source>
        <dbReference type="ARBA" id="ARBA00010790"/>
    </source>
</evidence>
<comment type="cofactor">
    <cofactor evidence="3">
        <name>FAD</name>
        <dbReference type="ChEBI" id="CHEBI:57692"/>
    </cofactor>
</comment>
<dbReference type="PROSITE" id="PS00624">
    <property type="entry name" value="GMC_OXRED_2"/>
    <property type="match status" value="1"/>
</dbReference>
<reference evidence="7" key="1">
    <citation type="submission" date="2021-01" db="EMBL/GenBank/DDBJ databases">
        <title>Adiantum capillus-veneris genome.</title>
        <authorList>
            <person name="Fang Y."/>
            <person name="Liao Q."/>
        </authorList>
    </citation>
    <scope>NUCLEOTIDE SEQUENCE</scope>
    <source>
        <strain evidence="7">H3</strain>
        <tissue evidence="7">Leaf</tissue>
    </source>
</reference>
<dbReference type="OrthoDB" id="269227at2759"/>
<evidence type="ECO:0000256" key="3">
    <source>
        <dbReference type="PIRSR" id="PIRSR000137-2"/>
    </source>
</evidence>
<dbReference type="AlphaFoldDB" id="A0A9D4U4U7"/>
<comment type="caution">
    <text evidence="7">The sequence shown here is derived from an EMBL/GenBank/DDBJ whole genome shotgun (WGS) entry which is preliminary data.</text>
</comment>
<feature type="binding site" evidence="3">
    <location>
        <begin position="522"/>
        <end position="523"/>
    </location>
    <ligand>
        <name>FAD</name>
        <dbReference type="ChEBI" id="CHEBI:57692"/>
    </ligand>
</feature>
<dbReference type="InterPro" id="IPR007867">
    <property type="entry name" value="GMC_OxRtase_C"/>
</dbReference>
<feature type="binding site" evidence="3">
    <location>
        <position position="233"/>
    </location>
    <ligand>
        <name>FAD</name>
        <dbReference type="ChEBI" id="CHEBI:57692"/>
    </ligand>
</feature>
<keyword evidence="8" id="KW-1185">Reference proteome</keyword>
<gene>
    <name evidence="7" type="ORF">GOP47_0024884</name>
</gene>
<keyword evidence="3" id="KW-0285">Flavoprotein</keyword>
<feature type="disulfide bond" evidence="4">
    <location>
        <begin position="459"/>
        <end position="514"/>
    </location>
</feature>
<sequence length="584" mass="62923">MASPPVILLLVSLLFCIATQRLYAEQAPNYTFVKEASEVSPLQGRFDYIIVGGGTAGCPLAATLSSRYRVLVLERGGVPYGNSNITRLENFPRTIADDRPDSPAQRFVSTDGVISSRARVLGGSSCLNAGFYSRASPEYVAHLGWNGTLVNESYPWVEAVVANVPIVQQWQSGVRNGLLEVGILPYNGQTFDHIVGTKVGGSIFDAEGNRHTAADLLEYANPDNITVLLHANVHRVLFRTRGRNQPLAYGVAYTDNTGSTHRAYLERNTRQSEIILCAGALGTPQLMMLSGIGPAEHLRSFNISVLVDNPGVGAGMADNPMNAIFVPSPTPVETDLIQVVGITPFGSFIEAASGLSGYAGATSNSDDFEPYLGIMSPQIGQLATYPPGERTQERIAEAVAQLKVAVAANNPAALGGGFILEKVFGPLSNGNLRLLTTNVSDNPAVTFNYFADPADLQACVQGIQTIEQVINSGSFTDFRYPQTSTAFLLNLTSSLPINYIPKHTNDSTSLEQFCRDTVTTIWHYHGGSQVGRVVSPTYHVLGVDALRIIDGSTWNFSPGTNPQATVMMLGRYMGVEILREREQS</sequence>
<keyword evidence="2 5" id="KW-0732">Signal</keyword>
<dbReference type="GO" id="GO:0050660">
    <property type="term" value="F:flavin adenine dinucleotide binding"/>
    <property type="evidence" value="ECO:0007669"/>
    <property type="project" value="InterPro"/>
</dbReference>
<dbReference type="PANTHER" id="PTHR45968:SF3">
    <property type="entry name" value="OS04G0573100 PROTEIN"/>
    <property type="match status" value="1"/>
</dbReference>
<dbReference type="InterPro" id="IPR012132">
    <property type="entry name" value="GMC_OxRdtase"/>
</dbReference>
<dbReference type="SUPFAM" id="SSF51905">
    <property type="entry name" value="FAD/NAD(P)-binding domain"/>
    <property type="match status" value="1"/>
</dbReference>
<evidence type="ECO:0000256" key="2">
    <source>
        <dbReference type="ARBA" id="ARBA00022729"/>
    </source>
</evidence>
<dbReference type="PANTHER" id="PTHR45968">
    <property type="entry name" value="OSJNBA0019K04.7 PROTEIN"/>
    <property type="match status" value="1"/>
</dbReference>
<dbReference type="GO" id="GO:0016614">
    <property type="term" value="F:oxidoreductase activity, acting on CH-OH group of donors"/>
    <property type="evidence" value="ECO:0007669"/>
    <property type="project" value="InterPro"/>
</dbReference>
<evidence type="ECO:0000256" key="4">
    <source>
        <dbReference type="PIRSR" id="PIRSR000137-3"/>
    </source>
</evidence>
<feature type="chain" id="PRO_5039502135" description="Glucose-methanol-choline oxidoreductase N-terminal domain-containing protein" evidence="5">
    <location>
        <begin position="25"/>
        <end position="584"/>
    </location>
</feature>
<evidence type="ECO:0000256" key="5">
    <source>
        <dbReference type="SAM" id="SignalP"/>
    </source>
</evidence>
<feature type="domain" description="Glucose-methanol-choline oxidoreductase N-terminal" evidence="6">
    <location>
        <begin position="279"/>
        <end position="293"/>
    </location>
</feature>
<evidence type="ECO:0000313" key="7">
    <source>
        <dbReference type="EMBL" id="KAI5060464.1"/>
    </source>
</evidence>
<protein>
    <recommendedName>
        <fullName evidence="6">Glucose-methanol-choline oxidoreductase N-terminal domain-containing protein</fullName>
    </recommendedName>
</protein>
<dbReference type="PIRSF" id="PIRSF000137">
    <property type="entry name" value="Alcohol_oxidase"/>
    <property type="match status" value="1"/>
</dbReference>
<dbReference type="Gene3D" id="3.30.410.40">
    <property type="match status" value="1"/>
</dbReference>
<dbReference type="Gene3D" id="3.50.50.60">
    <property type="entry name" value="FAD/NAD(P)-binding domain"/>
    <property type="match status" value="1"/>
</dbReference>
<comment type="similarity">
    <text evidence="1">Belongs to the GMC oxidoreductase family.</text>
</comment>
<dbReference type="InterPro" id="IPR000172">
    <property type="entry name" value="GMC_OxRdtase_N"/>
</dbReference>
<organism evidence="7 8">
    <name type="scientific">Adiantum capillus-veneris</name>
    <name type="common">Maidenhair fern</name>
    <dbReference type="NCBI Taxonomy" id="13818"/>
    <lineage>
        <taxon>Eukaryota</taxon>
        <taxon>Viridiplantae</taxon>
        <taxon>Streptophyta</taxon>
        <taxon>Embryophyta</taxon>
        <taxon>Tracheophyta</taxon>
        <taxon>Polypodiopsida</taxon>
        <taxon>Polypodiidae</taxon>
        <taxon>Polypodiales</taxon>
        <taxon>Pteridineae</taxon>
        <taxon>Pteridaceae</taxon>
        <taxon>Vittarioideae</taxon>
        <taxon>Adiantum</taxon>
    </lineage>
</organism>
<feature type="binding site" evidence="3">
    <location>
        <begin position="562"/>
        <end position="563"/>
    </location>
    <ligand>
        <name>FAD</name>
        <dbReference type="ChEBI" id="CHEBI:57692"/>
    </ligand>
</feature>
<evidence type="ECO:0000313" key="8">
    <source>
        <dbReference type="Proteomes" id="UP000886520"/>
    </source>
</evidence>
<dbReference type="Pfam" id="PF00732">
    <property type="entry name" value="GMC_oxred_N"/>
    <property type="match status" value="1"/>
</dbReference>
<keyword evidence="4" id="KW-1015">Disulfide bond</keyword>
<accession>A0A9D4U4U7</accession>
<feature type="binding site" evidence="3">
    <location>
        <position position="551"/>
    </location>
    <ligand>
        <name>FAD</name>
        <dbReference type="ChEBI" id="CHEBI:57692"/>
    </ligand>
</feature>
<dbReference type="EMBL" id="JABFUD020000024">
    <property type="protein sequence ID" value="KAI5060464.1"/>
    <property type="molecule type" value="Genomic_DNA"/>
</dbReference>